<feature type="compositionally biased region" description="Polar residues" evidence="6">
    <location>
        <begin position="36"/>
        <end position="53"/>
    </location>
</feature>
<reference evidence="8" key="1">
    <citation type="submission" date="2022-11" db="EMBL/GenBank/DDBJ databases">
        <title>Chromosomal genome sequence assembly and mating type (MAT) locus characterization of the leprose asexual lichenized fungus Lepraria neglecta (Nyl.) Erichsen.</title>
        <authorList>
            <person name="Allen J.L."/>
            <person name="Pfeffer B."/>
        </authorList>
    </citation>
    <scope>NUCLEOTIDE SEQUENCE</scope>
    <source>
        <strain evidence="8">Allen 5258</strain>
    </source>
</reference>
<keyword evidence="2" id="KW-0805">Transcription regulation</keyword>
<keyword evidence="4" id="KW-0804">Transcription</keyword>
<accession>A0AAD9Z588</accession>
<dbReference type="GO" id="GO:0045122">
    <property type="term" value="P:aflatoxin biosynthetic process"/>
    <property type="evidence" value="ECO:0007669"/>
    <property type="project" value="InterPro"/>
</dbReference>
<evidence type="ECO:0000256" key="6">
    <source>
        <dbReference type="SAM" id="MobiDB-lite"/>
    </source>
</evidence>
<name>A0AAD9Z588_9LECA</name>
<dbReference type="AlphaFoldDB" id="A0AAD9Z588"/>
<evidence type="ECO:0000256" key="3">
    <source>
        <dbReference type="ARBA" id="ARBA00023125"/>
    </source>
</evidence>
<dbReference type="Pfam" id="PF08493">
    <property type="entry name" value="AflR"/>
    <property type="match status" value="1"/>
</dbReference>
<feature type="region of interest" description="Disordered" evidence="6">
    <location>
        <begin position="99"/>
        <end position="122"/>
    </location>
</feature>
<feature type="region of interest" description="Disordered" evidence="6">
    <location>
        <begin position="1"/>
        <end position="59"/>
    </location>
</feature>
<evidence type="ECO:0000256" key="5">
    <source>
        <dbReference type="ARBA" id="ARBA00023242"/>
    </source>
</evidence>
<dbReference type="GO" id="GO:0006355">
    <property type="term" value="P:regulation of DNA-templated transcription"/>
    <property type="evidence" value="ECO:0007669"/>
    <property type="project" value="InterPro"/>
</dbReference>
<protein>
    <recommendedName>
        <fullName evidence="7">Aflatoxin regulatory protein domain-containing protein</fullName>
    </recommendedName>
</protein>
<evidence type="ECO:0000313" key="9">
    <source>
        <dbReference type="Proteomes" id="UP001276659"/>
    </source>
</evidence>
<organism evidence="8 9">
    <name type="scientific">Lepraria neglecta</name>
    <dbReference type="NCBI Taxonomy" id="209136"/>
    <lineage>
        <taxon>Eukaryota</taxon>
        <taxon>Fungi</taxon>
        <taxon>Dikarya</taxon>
        <taxon>Ascomycota</taxon>
        <taxon>Pezizomycotina</taxon>
        <taxon>Lecanoromycetes</taxon>
        <taxon>OSLEUM clade</taxon>
        <taxon>Lecanoromycetidae</taxon>
        <taxon>Lecanorales</taxon>
        <taxon>Lecanorineae</taxon>
        <taxon>Stereocaulaceae</taxon>
        <taxon>Lepraria</taxon>
    </lineage>
</organism>
<sequence length="388" mass="41584">MAVTAHGAANITQQSSRGGGGSSASATKRQGRDTVGFSTYDNNEVSGSSTANEGITFPDGNDLADPFQYLADDDFTMSVDVDGSKFSAFAFGNSLPTPYDPSQNAHLPPSQQEPGQAPWTPFATPSTTSIHGEDLRISGYNVALPAASKAIGGAFNGPIDSPNQATGNEKSKEVHDCEAYALTLLRSLHHWSLYSPDKHNQITSSNQACAVSETYLANSNANPEVLHSLDTILDANKCALSGVVKLLDCSCAQRPHLATLYMSIITKMLSLYEIAATTDISSPDCPSSASPASATQNLSGPRLARNTIIQVGVFDLDEEDQATLQRGILLRQLRKMERAIEKFASLGGGDANDHDISVRQWHSMAVSMIEKELQRIYQNCKERLLTIA</sequence>
<dbReference type="InterPro" id="IPR013700">
    <property type="entry name" value="AflR"/>
</dbReference>
<evidence type="ECO:0000256" key="2">
    <source>
        <dbReference type="ARBA" id="ARBA00023015"/>
    </source>
</evidence>
<dbReference type="GO" id="GO:0003677">
    <property type="term" value="F:DNA binding"/>
    <property type="evidence" value="ECO:0007669"/>
    <property type="project" value="UniProtKB-KW"/>
</dbReference>
<keyword evidence="1" id="KW-0479">Metal-binding</keyword>
<keyword evidence="5" id="KW-0539">Nucleus</keyword>
<dbReference type="Proteomes" id="UP001276659">
    <property type="component" value="Unassembled WGS sequence"/>
</dbReference>
<evidence type="ECO:0000313" key="8">
    <source>
        <dbReference type="EMBL" id="KAK3171630.1"/>
    </source>
</evidence>
<gene>
    <name evidence="8" type="ORF">OEA41_003714</name>
</gene>
<comment type="caution">
    <text evidence="8">The sequence shown here is derived from an EMBL/GenBank/DDBJ whole genome shotgun (WGS) entry which is preliminary data.</text>
</comment>
<keyword evidence="9" id="KW-1185">Reference proteome</keyword>
<feature type="compositionally biased region" description="Polar residues" evidence="6">
    <location>
        <begin position="99"/>
        <end position="114"/>
    </location>
</feature>
<evidence type="ECO:0000256" key="4">
    <source>
        <dbReference type="ARBA" id="ARBA00023163"/>
    </source>
</evidence>
<dbReference type="GO" id="GO:0005634">
    <property type="term" value="C:nucleus"/>
    <property type="evidence" value="ECO:0007669"/>
    <property type="project" value="InterPro"/>
</dbReference>
<dbReference type="EMBL" id="JASNWA010000008">
    <property type="protein sequence ID" value="KAK3171630.1"/>
    <property type="molecule type" value="Genomic_DNA"/>
</dbReference>
<evidence type="ECO:0000256" key="1">
    <source>
        <dbReference type="ARBA" id="ARBA00022723"/>
    </source>
</evidence>
<feature type="domain" description="Aflatoxin regulatory protein" evidence="7">
    <location>
        <begin position="175"/>
        <end position="287"/>
    </location>
</feature>
<keyword evidence="3" id="KW-0238">DNA-binding</keyword>
<evidence type="ECO:0000259" key="7">
    <source>
        <dbReference type="Pfam" id="PF08493"/>
    </source>
</evidence>
<dbReference type="GO" id="GO:0046872">
    <property type="term" value="F:metal ion binding"/>
    <property type="evidence" value="ECO:0007669"/>
    <property type="project" value="UniProtKB-KW"/>
</dbReference>
<proteinExistence type="predicted"/>